<feature type="region of interest" description="Disordered" evidence="1">
    <location>
        <begin position="1"/>
        <end position="43"/>
    </location>
</feature>
<comment type="caution">
    <text evidence="2">The sequence shown here is derived from an EMBL/GenBank/DDBJ whole genome shotgun (WGS) entry which is preliminary data.</text>
</comment>
<accession>A0ABR3GHM0</accession>
<evidence type="ECO:0000313" key="2">
    <source>
        <dbReference type="EMBL" id="KAL0635305.1"/>
    </source>
</evidence>
<name>A0ABR3GHM0_9PEZI</name>
<evidence type="ECO:0008006" key="4">
    <source>
        <dbReference type="Google" id="ProtNLM"/>
    </source>
</evidence>
<evidence type="ECO:0000256" key="1">
    <source>
        <dbReference type="SAM" id="MobiDB-lite"/>
    </source>
</evidence>
<protein>
    <recommendedName>
        <fullName evidence="4">YsnF/AvaK domain-containing protein</fullName>
    </recommendedName>
</protein>
<feature type="region of interest" description="Disordered" evidence="1">
    <location>
        <begin position="224"/>
        <end position="258"/>
    </location>
</feature>
<evidence type="ECO:0000313" key="3">
    <source>
        <dbReference type="Proteomes" id="UP001447188"/>
    </source>
</evidence>
<feature type="compositionally biased region" description="Polar residues" evidence="1">
    <location>
        <begin position="13"/>
        <end position="24"/>
    </location>
</feature>
<feature type="compositionally biased region" description="Basic and acidic residues" evidence="1">
    <location>
        <begin position="33"/>
        <end position="43"/>
    </location>
</feature>
<dbReference type="Proteomes" id="UP001447188">
    <property type="component" value="Unassembled WGS sequence"/>
</dbReference>
<gene>
    <name evidence="2" type="ORF">Q9L58_005793</name>
</gene>
<keyword evidence="3" id="KW-1185">Reference proteome</keyword>
<organism evidence="2 3">
    <name type="scientific">Discina gigas</name>
    <dbReference type="NCBI Taxonomy" id="1032678"/>
    <lineage>
        <taxon>Eukaryota</taxon>
        <taxon>Fungi</taxon>
        <taxon>Dikarya</taxon>
        <taxon>Ascomycota</taxon>
        <taxon>Pezizomycotina</taxon>
        <taxon>Pezizomycetes</taxon>
        <taxon>Pezizales</taxon>
        <taxon>Discinaceae</taxon>
        <taxon>Discina</taxon>
    </lineage>
</organism>
<dbReference type="EMBL" id="JBBBZM010000073">
    <property type="protein sequence ID" value="KAL0635305.1"/>
    <property type="molecule type" value="Genomic_DNA"/>
</dbReference>
<sequence length="258" mass="29694">MQAVKNAAREFMGTSSDEIKTTANPEIPGSFDSSRDKKHDTEVRETFNPAVTKEIIIPKETEETTIAVDRELHQGHYQTRVQPIEDREVLEEEHRHNVLPVENRIQREVDDELVRRRLEEEKMQFKSTREVLPVERIRVEGSTVTGEHAHHHVYEQVQPVIEREVIQPAVIHTTVPIHERIEHAPTFHPITIQPKMTLEEYQRAGGVLDGKAETVNIFEGEPQIRENGGAQQTHPSAYDHWRHPTDHPTSNVRGAPTR</sequence>
<dbReference type="PANTHER" id="PTHR38703">
    <property type="entry name" value="CHROMOSOME 8, WHOLE GENOME SHOTGUN SEQUENCE"/>
    <property type="match status" value="1"/>
</dbReference>
<feature type="compositionally biased region" description="Basic and acidic residues" evidence="1">
    <location>
        <begin position="237"/>
        <end position="246"/>
    </location>
</feature>
<proteinExistence type="predicted"/>
<dbReference type="PANTHER" id="PTHR38703:SF1">
    <property type="entry name" value="ALLERGEN"/>
    <property type="match status" value="1"/>
</dbReference>
<reference evidence="2 3" key="1">
    <citation type="submission" date="2024-02" db="EMBL/GenBank/DDBJ databases">
        <title>Discinaceae phylogenomics.</title>
        <authorList>
            <person name="Dirks A.C."/>
            <person name="James T.Y."/>
        </authorList>
    </citation>
    <scope>NUCLEOTIDE SEQUENCE [LARGE SCALE GENOMIC DNA]</scope>
    <source>
        <strain evidence="2 3">ACD0624</strain>
    </source>
</reference>